<gene>
    <name evidence="2" type="ORF">ADFLV_1295</name>
</gene>
<keyword evidence="3" id="KW-1185">Reference proteome</keyword>
<evidence type="ECO:0000313" key="3">
    <source>
        <dbReference type="Proteomes" id="UP000503313"/>
    </source>
</evidence>
<evidence type="ECO:0000256" key="1">
    <source>
        <dbReference type="SAM" id="Phobius"/>
    </source>
</evidence>
<evidence type="ECO:0000313" key="2">
    <source>
        <dbReference type="EMBL" id="QKF77327.1"/>
    </source>
</evidence>
<dbReference type="Proteomes" id="UP000503313">
    <property type="component" value="Chromosome"/>
</dbReference>
<accession>A0AAE7BGJ8</accession>
<dbReference type="KEGG" id="adz:ADFLV_1295"/>
<reference evidence="2 3" key="1">
    <citation type="submission" date="2020-05" db="EMBL/GenBank/DDBJ databases">
        <title>Complete genome sequencing of Campylobacter and Arcobacter type strains.</title>
        <authorList>
            <person name="Miller W.G."/>
            <person name="Yee E."/>
        </authorList>
    </citation>
    <scope>NUCLEOTIDE SEQUENCE [LARGE SCALE GENOMIC DNA]</scope>
    <source>
        <strain evidence="2 3">LMG 25694</strain>
    </source>
</reference>
<feature type="transmembrane region" description="Helical" evidence="1">
    <location>
        <begin position="34"/>
        <end position="56"/>
    </location>
</feature>
<keyword evidence="1" id="KW-1133">Transmembrane helix</keyword>
<organism evidence="2 3">
    <name type="scientific">Arcobacter defluvii</name>
    <dbReference type="NCBI Taxonomy" id="873191"/>
    <lineage>
        <taxon>Bacteria</taxon>
        <taxon>Pseudomonadati</taxon>
        <taxon>Campylobacterota</taxon>
        <taxon>Epsilonproteobacteria</taxon>
        <taxon>Campylobacterales</taxon>
        <taxon>Arcobacteraceae</taxon>
        <taxon>Arcobacter</taxon>
    </lineage>
</organism>
<sequence length="186" mass="22003">MKVGKFIFAPYFNKKYLVFKPHIFIKENFSFKTVFVYFPIVFLFLKFLGGSLYHYADKNTKEQISWFTDILRGTTTLDKAFESYYGVVAEYIATSFNLGSQSFEILALGWMALGLFTFLKFITVWYIFMKIMWIFFDNPYAIERQMSKSKLIEYTSKKSEYIGKDLSEVIEDVEIQLKAMAQMQRC</sequence>
<dbReference type="RefSeq" id="WP_129012083.1">
    <property type="nucleotide sequence ID" value="NZ_CP053835.1"/>
</dbReference>
<dbReference type="EMBL" id="CP053835">
    <property type="protein sequence ID" value="QKF77327.1"/>
    <property type="molecule type" value="Genomic_DNA"/>
</dbReference>
<keyword evidence="1" id="KW-0472">Membrane</keyword>
<dbReference type="AlphaFoldDB" id="A0AAE7BGJ8"/>
<feature type="transmembrane region" description="Helical" evidence="1">
    <location>
        <begin position="105"/>
        <end position="128"/>
    </location>
</feature>
<protein>
    <submittedName>
        <fullName evidence="2">Membrane protein</fullName>
    </submittedName>
</protein>
<keyword evidence="1" id="KW-0812">Transmembrane</keyword>
<name>A0AAE7BGJ8_9BACT</name>
<proteinExistence type="predicted"/>